<dbReference type="NCBIfam" id="NF001159">
    <property type="entry name" value="PRK00150.1-3"/>
    <property type="match status" value="1"/>
</dbReference>
<dbReference type="Gene3D" id="3.90.45.10">
    <property type="entry name" value="Peptide deformylase"/>
    <property type="match status" value="1"/>
</dbReference>
<dbReference type="PANTHER" id="PTHR10458">
    <property type="entry name" value="PEPTIDE DEFORMYLASE"/>
    <property type="match status" value="1"/>
</dbReference>
<comment type="similarity">
    <text evidence="1 6">Belongs to the polypeptide deformylase family.</text>
</comment>
<protein>
    <recommendedName>
        <fullName evidence="6">Peptide deformylase</fullName>
        <shortName evidence="6">PDF</shortName>
        <ecNumber evidence="6">3.5.1.88</ecNumber>
    </recommendedName>
    <alternativeName>
        <fullName evidence="6">Polypeptide deformylase</fullName>
    </alternativeName>
</protein>
<dbReference type="Pfam" id="PF01327">
    <property type="entry name" value="Pep_deformylase"/>
    <property type="match status" value="1"/>
</dbReference>
<accession>A0ABZ2PMJ2</accession>
<feature type="binding site" evidence="6">
    <location>
        <position position="167"/>
    </location>
    <ligand>
        <name>Fe cation</name>
        <dbReference type="ChEBI" id="CHEBI:24875"/>
    </ligand>
</feature>
<dbReference type="InterPro" id="IPR036821">
    <property type="entry name" value="Peptide_deformylase_sf"/>
</dbReference>
<evidence type="ECO:0000313" key="7">
    <source>
        <dbReference type="EMBL" id="WXG70330.1"/>
    </source>
</evidence>
<dbReference type="PRINTS" id="PR01576">
    <property type="entry name" value="PDEFORMYLASE"/>
</dbReference>
<reference evidence="7 8" key="1">
    <citation type="submission" date="2024-03" db="EMBL/GenBank/DDBJ databases">
        <title>Natural products discovery in diverse microorganisms through a two-stage MS feature dereplication strategy.</title>
        <authorList>
            <person name="Zhang R."/>
        </authorList>
    </citation>
    <scope>NUCLEOTIDE SEQUENCE [LARGE SCALE GENOMIC DNA]</scope>
    <source>
        <strain evidence="7 8">18930</strain>
    </source>
</reference>
<organism evidence="7 8">
    <name type="scientific">Rhodococcus sovatensis</name>
    <dbReference type="NCBI Taxonomy" id="1805840"/>
    <lineage>
        <taxon>Bacteria</taxon>
        <taxon>Bacillati</taxon>
        <taxon>Actinomycetota</taxon>
        <taxon>Actinomycetes</taxon>
        <taxon>Mycobacteriales</taxon>
        <taxon>Nocardiaceae</taxon>
        <taxon>Rhodococcus</taxon>
    </lineage>
</organism>
<evidence type="ECO:0000256" key="4">
    <source>
        <dbReference type="ARBA" id="ARBA00022917"/>
    </source>
</evidence>
<dbReference type="HAMAP" id="MF_00163">
    <property type="entry name" value="Pep_deformylase"/>
    <property type="match status" value="1"/>
</dbReference>
<dbReference type="InterPro" id="IPR023635">
    <property type="entry name" value="Peptide_deformylase"/>
</dbReference>
<keyword evidence="8" id="KW-1185">Reference proteome</keyword>
<evidence type="ECO:0000256" key="1">
    <source>
        <dbReference type="ARBA" id="ARBA00010759"/>
    </source>
</evidence>
<keyword evidence="5 6" id="KW-0408">Iron</keyword>
<dbReference type="RefSeq" id="WP_338891663.1">
    <property type="nucleotide sequence ID" value="NZ_CP147846.1"/>
</dbReference>
<feature type="binding site" evidence="6">
    <location>
        <position position="125"/>
    </location>
    <ligand>
        <name>Fe cation</name>
        <dbReference type="ChEBI" id="CHEBI:24875"/>
    </ligand>
</feature>
<comment type="catalytic activity">
    <reaction evidence="6">
        <text>N-terminal N-formyl-L-methionyl-[peptide] + H2O = N-terminal L-methionyl-[peptide] + formate</text>
        <dbReference type="Rhea" id="RHEA:24420"/>
        <dbReference type="Rhea" id="RHEA-COMP:10639"/>
        <dbReference type="Rhea" id="RHEA-COMP:10640"/>
        <dbReference type="ChEBI" id="CHEBI:15377"/>
        <dbReference type="ChEBI" id="CHEBI:15740"/>
        <dbReference type="ChEBI" id="CHEBI:49298"/>
        <dbReference type="ChEBI" id="CHEBI:64731"/>
        <dbReference type="EC" id="3.5.1.88"/>
    </reaction>
</comment>
<evidence type="ECO:0000256" key="5">
    <source>
        <dbReference type="ARBA" id="ARBA00023004"/>
    </source>
</evidence>
<dbReference type="EC" id="3.5.1.88" evidence="6"/>
<gene>
    <name evidence="6" type="primary">def</name>
    <name evidence="7" type="ORF">WDS16_07415</name>
</gene>
<evidence type="ECO:0000256" key="2">
    <source>
        <dbReference type="ARBA" id="ARBA00022723"/>
    </source>
</evidence>
<dbReference type="SUPFAM" id="SSF56420">
    <property type="entry name" value="Peptide deformylase"/>
    <property type="match status" value="1"/>
</dbReference>
<proteinExistence type="inferred from homology"/>
<comment type="function">
    <text evidence="6">Removes the formyl group from the N-terminal Met of newly synthesized proteins. Requires at least a dipeptide for an efficient rate of reaction. N-terminal L-methionine is a prerequisite for activity but the enzyme has broad specificity at other positions.</text>
</comment>
<dbReference type="Proteomes" id="UP001432000">
    <property type="component" value="Chromosome"/>
</dbReference>
<evidence type="ECO:0000313" key="8">
    <source>
        <dbReference type="Proteomes" id="UP001432000"/>
    </source>
</evidence>
<dbReference type="PIRSF" id="PIRSF004749">
    <property type="entry name" value="Pep_def"/>
    <property type="match status" value="1"/>
</dbReference>
<evidence type="ECO:0000256" key="6">
    <source>
        <dbReference type="HAMAP-Rule" id="MF_00163"/>
    </source>
</evidence>
<sequence length="215" mass="23187">MTNSASLEDAVRELLSGARDGVVPIAVVGEPVLRTPAAPLTGQLERRTLGALIEVMRATMHDAPGVGLAAPQIGIPLRIAVVEDMYDIGEELARTRRRTPLPFRALVNPLYQAVGEKRVAFYEGCLSVPGYQAVVARAESVRLRCSSVDGVETDEVFHGWPARIVAHETDHLDGTVYVDKAITRSLAANDVYAELWAEPSPSRAAAALDFDLEGM</sequence>
<comment type="cofactor">
    <cofactor evidence="6">
        <name>Fe(2+)</name>
        <dbReference type="ChEBI" id="CHEBI:29033"/>
    </cofactor>
    <text evidence="6">Binds 1 Fe(2+) ion.</text>
</comment>
<dbReference type="GO" id="GO:0042586">
    <property type="term" value="F:peptide deformylase activity"/>
    <property type="evidence" value="ECO:0007669"/>
    <property type="project" value="UniProtKB-EC"/>
</dbReference>
<dbReference type="PANTHER" id="PTHR10458:SF2">
    <property type="entry name" value="PEPTIDE DEFORMYLASE, MITOCHONDRIAL"/>
    <property type="match status" value="1"/>
</dbReference>
<keyword evidence="3 6" id="KW-0378">Hydrolase</keyword>
<dbReference type="CDD" id="cd00487">
    <property type="entry name" value="Pep_deformylase"/>
    <property type="match status" value="1"/>
</dbReference>
<name>A0ABZ2PMJ2_9NOCA</name>
<keyword evidence="4 6" id="KW-0648">Protein biosynthesis</keyword>
<feature type="active site" evidence="6">
    <location>
        <position position="168"/>
    </location>
</feature>
<evidence type="ECO:0000256" key="3">
    <source>
        <dbReference type="ARBA" id="ARBA00022801"/>
    </source>
</evidence>
<dbReference type="EMBL" id="CP147846">
    <property type="protein sequence ID" value="WXG70330.1"/>
    <property type="molecule type" value="Genomic_DNA"/>
</dbReference>
<feature type="binding site" evidence="6">
    <location>
        <position position="171"/>
    </location>
    <ligand>
        <name>Fe cation</name>
        <dbReference type="ChEBI" id="CHEBI:24875"/>
    </ligand>
</feature>
<keyword evidence="2 6" id="KW-0479">Metal-binding</keyword>